<comment type="caution">
    <text evidence="2">The sequence shown here is derived from an EMBL/GenBank/DDBJ whole genome shotgun (WGS) entry which is preliminary data.</text>
</comment>
<dbReference type="RefSeq" id="WP_006263921.1">
    <property type="nucleotide sequence ID" value="NZ_JH590838.1"/>
</dbReference>
<proteinExistence type="predicted"/>
<dbReference type="InterPro" id="IPR009677">
    <property type="entry name" value="DUF1266"/>
</dbReference>
<dbReference type="Pfam" id="PF06889">
    <property type="entry name" value="DUF1266"/>
    <property type="match status" value="1"/>
</dbReference>
<evidence type="ECO:0000259" key="1">
    <source>
        <dbReference type="Pfam" id="PF06889"/>
    </source>
</evidence>
<dbReference type="EMBL" id="AGEE01000030">
    <property type="protein sequence ID" value="EHO09760.1"/>
    <property type="molecule type" value="Genomic_DNA"/>
</dbReference>
<dbReference type="Proteomes" id="UP000004834">
    <property type="component" value="Unassembled WGS sequence"/>
</dbReference>
<name>A0AAV3F1P3_9FLAO</name>
<feature type="domain" description="DUF1266" evidence="1">
    <location>
        <begin position="56"/>
        <end position="211"/>
    </location>
</feature>
<reference evidence="2 3" key="1">
    <citation type="submission" date="2011-11" db="EMBL/GenBank/DDBJ databases">
        <title>The Genome Sequence of Myroides odoratimimus CIP 101113.</title>
        <authorList>
            <person name="Earl A."/>
            <person name="Ward D."/>
            <person name="Feldgarden M."/>
            <person name="Gevers D."/>
            <person name="Huys G."/>
            <person name="Young S.K."/>
            <person name="Zeng Q."/>
            <person name="Gargeya S."/>
            <person name="Fitzgerald M."/>
            <person name="Haas B."/>
            <person name="Abouelleil A."/>
            <person name="Alvarado L."/>
            <person name="Arachchi H.M."/>
            <person name="Berlin A."/>
            <person name="Brown A."/>
            <person name="Chapman S.B."/>
            <person name="Chen Z."/>
            <person name="Dunbar C."/>
            <person name="Freedman E."/>
            <person name="Gearin G."/>
            <person name="Goldberg J."/>
            <person name="Griggs A."/>
            <person name="Gujja S."/>
            <person name="Heiman D."/>
            <person name="Howarth C."/>
            <person name="Larson L."/>
            <person name="Lui A."/>
            <person name="MacDonald P.J.P."/>
            <person name="Montmayeur A."/>
            <person name="Murphy C."/>
            <person name="Neiman D."/>
            <person name="Pearson M."/>
            <person name="Priest M."/>
            <person name="Roberts A."/>
            <person name="Saif S."/>
            <person name="Shea T."/>
            <person name="Shenoy N."/>
            <person name="Sisk P."/>
            <person name="Stolte C."/>
            <person name="Sykes S."/>
            <person name="Wortman J."/>
            <person name="Nusbaum C."/>
            <person name="Birren B."/>
        </authorList>
    </citation>
    <scope>NUCLEOTIDE SEQUENCE [LARGE SCALE GENOMIC DNA]</scope>
    <source>
        <strain evidence="2 3">CIP 101113</strain>
    </source>
</reference>
<sequence>MSECIALSSFLNNPKSISNGLLLYYFQDVLLDTPFGLDSNNEEHVYDVQSFMQMHQIKNSKSFRVFLHNLKKGEYFHANVKDIIEEIYHLDEVAFAEHVEQLEGAYLRNRYRLLYPQRYAIVGYGILGFNYALYSLVCRIGGVLGYITKKEVHTRHCELFEYISRVFVNGRELQENIMLGIQFYEASLQASPTSFSRKGNYWNIVRELQNDQLNSNHNLRKNRDEF</sequence>
<protein>
    <recommendedName>
        <fullName evidence="1">DUF1266 domain-containing protein</fullName>
    </recommendedName>
</protein>
<accession>A0AAV3F1P3</accession>
<gene>
    <name evidence="2" type="ORF">HMPREF9715_02313</name>
</gene>
<organism evidence="2 3">
    <name type="scientific">Myroides odoratimimus CIP 101113</name>
    <dbReference type="NCBI Taxonomy" id="883154"/>
    <lineage>
        <taxon>Bacteria</taxon>
        <taxon>Pseudomonadati</taxon>
        <taxon>Bacteroidota</taxon>
        <taxon>Flavobacteriia</taxon>
        <taxon>Flavobacteriales</taxon>
        <taxon>Flavobacteriaceae</taxon>
        <taxon>Myroides</taxon>
    </lineage>
</organism>
<dbReference type="AlphaFoldDB" id="A0AAV3F1P3"/>
<evidence type="ECO:0000313" key="2">
    <source>
        <dbReference type="EMBL" id="EHO09760.1"/>
    </source>
</evidence>
<evidence type="ECO:0000313" key="3">
    <source>
        <dbReference type="Proteomes" id="UP000004834"/>
    </source>
</evidence>